<dbReference type="VEuPathDB" id="VectorBase:ISCI010881"/>
<dbReference type="HOGENOM" id="CLU_2139669_0_0_1"/>
<reference evidence="2 4" key="1">
    <citation type="submission" date="2008-03" db="EMBL/GenBank/DDBJ databases">
        <title>Annotation of Ixodes scapularis.</title>
        <authorList>
            <consortium name="Ixodes scapularis Genome Project Consortium"/>
            <person name="Caler E."/>
            <person name="Hannick L.I."/>
            <person name="Bidwell S."/>
            <person name="Joardar V."/>
            <person name="Thiagarajan M."/>
            <person name="Amedeo P."/>
            <person name="Galinsky K.J."/>
            <person name="Schobel S."/>
            <person name="Inman J."/>
            <person name="Hostetler J."/>
            <person name="Miller J."/>
            <person name="Hammond M."/>
            <person name="Megy K."/>
            <person name="Lawson D."/>
            <person name="Kodira C."/>
            <person name="Sutton G."/>
            <person name="Meyer J."/>
            <person name="Hill C.A."/>
            <person name="Birren B."/>
            <person name="Nene V."/>
            <person name="Collins F."/>
            <person name="Alarcon-Chaidez F."/>
            <person name="Wikel S."/>
            <person name="Strausberg R."/>
        </authorList>
    </citation>
    <scope>NUCLEOTIDE SEQUENCE [LARGE SCALE GENOMIC DNA]</scope>
    <source>
        <strain evidence="4">Wikel</strain>
        <strain evidence="2">Wikel colony</strain>
    </source>
</reference>
<dbReference type="EMBL" id="ABJB010110150">
    <property type="status" value="NOT_ANNOTATED_CDS"/>
    <property type="molecule type" value="Genomic_DNA"/>
</dbReference>
<dbReference type="EMBL" id="ABJB010357764">
    <property type="status" value="NOT_ANNOTATED_CDS"/>
    <property type="molecule type" value="Genomic_DNA"/>
</dbReference>
<sequence length="113" mass="11942">SASLALVSGAAAVRDGMASDELFPPCLRPAPAAGQSFADQLMTFRPMAFLLLLPDDGLSLSPSPSPLPPPSLSPLFRRQWTTPMPGRKPAESSREITVAGEPTETLTQRSPGR</sequence>
<name>B7Q4B0_IXOSC</name>
<evidence type="ECO:0000313" key="3">
    <source>
        <dbReference type="EnsemblMetazoa" id="ISCW010881-PA"/>
    </source>
</evidence>
<dbReference type="EMBL" id="ABJB010062454">
    <property type="status" value="NOT_ANNOTATED_CDS"/>
    <property type="molecule type" value="Genomic_DNA"/>
</dbReference>
<proteinExistence type="predicted"/>
<gene>
    <name evidence="2" type="ORF">IscW_ISCW010881</name>
</gene>
<accession>B7Q4B0</accession>
<keyword evidence="4" id="KW-1185">Reference proteome</keyword>
<dbReference type="Proteomes" id="UP000001555">
    <property type="component" value="Unassembled WGS sequence"/>
</dbReference>
<dbReference type="EMBL" id="ABJB010764836">
    <property type="status" value="NOT_ANNOTATED_CDS"/>
    <property type="molecule type" value="Genomic_DNA"/>
</dbReference>
<feature type="compositionally biased region" description="Polar residues" evidence="1">
    <location>
        <begin position="104"/>
        <end position="113"/>
    </location>
</feature>
<dbReference type="EMBL" id="DS854287">
    <property type="protein sequence ID" value="EEC13682.1"/>
    <property type="molecule type" value="Genomic_DNA"/>
</dbReference>
<dbReference type="AlphaFoldDB" id="B7Q4B0"/>
<evidence type="ECO:0000313" key="4">
    <source>
        <dbReference type="Proteomes" id="UP000001555"/>
    </source>
</evidence>
<feature type="region of interest" description="Disordered" evidence="1">
    <location>
        <begin position="59"/>
        <end position="113"/>
    </location>
</feature>
<evidence type="ECO:0000313" key="2">
    <source>
        <dbReference type="EMBL" id="EEC13682.1"/>
    </source>
</evidence>
<feature type="compositionally biased region" description="Pro residues" evidence="1">
    <location>
        <begin position="63"/>
        <end position="72"/>
    </location>
</feature>
<reference evidence="3" key="2">
    <citation type="submission" date="2020-05" db="UniProtKB">
        <authorList>
            <consortium name="EnsemblMetazoa"/>
        </authorList>
    </citation>
    <scope>IDENTIFICATION</scope>
    <source>
        <strain evidence="3">wikel</strain>
    </source>
</reference>
<dbReference type="PaxDb" id="6945-B7Q4B0"/>
<evidence type="ECO:0000256" key="1">
    <source>
        <dbReference type="SAM" id="MobiDB-lite"/>
    </source>
</evidence>
<dbReference type="InParanoid" id="B7Q4B0"/>
<organism>
    <name type="scientific">Ixodes scapularis</name>
    <name type="common">Black-legged tick</name>
    <name type="synonym">Deer tick</name>
    <dbReference type="NCBI Taxonomy" id="6945"/>
    <lineage>
        <taxon>Eukaryota</taxon>
        <taxon>Metazoa</taxon>
        <taxon>Ecdysozoa</taxon>
        <taxon>Arthropoda</taxon>
        <taxon>Chelicerata</taxon>
        <taxon>Arachnida</taxon>
        <taxon>Acari</taxon>
        <taxon>Parasitiformes</taxon>
        <taxon>Ixodida</taxon>
        <taxon>Ixodoidea</taxon>
        <taxon>Ixodidae</taxon>
        <taxon>Ixodinae</taxon>
        <taxon>Ixodes</taxon>
    </lineage>
</organism>
<dbReference type="EnsemblMetazoa" id="ISCW010881-RA">
    <property type="protein sequence ID" value="ISCW010881-PA"/>
    <property type="gene ID" value="ISCW010881"/>
</dbReference>
<dbReference type="VEuPathDB" id="VectorBase:ISCW010881"/>
<dbReference type="EMBL" id="ABJB010623936">
    <property type="status" value="NOT_ANNOTATED_CDS"/>
    <property type="molecule type" value="Genomic_DNA"/>
</dbReference>
<feature type="non-terminal residue" evidence="2">
    <location>
        <position position="1"/>
    </location>
</feature>
<protein>
    <submittedName>
        <fullName evidence="2 3">Uncharacterized protein</fullName>
    </submittedName>
</protein>